<dbReference type="InterPro" id="IPR004045">
    <property type="entry name" value="Glutathione_S-Trfase_N"/>
</dbReference>
<proteinExistence type="evidence at transcript level"/>
<reference evidence="4 5" key="2">
    <citation type="journal article" date="2018" name="Sci. Rep.">
        <title>Genomic signatures of local adaptation to the degree of environmental predictability in rotifers.</title>
        <authorList>
            <person name="Franch-Gras L."/>
            <person name="Hahn C."/>
            <person name="Garcia-Roger E.M."/>
            <person name="Carmona M.J."/>
            <person name="Serra M."/>
            <person name="Gomez A."/>
        </authorList>
    </citation>
    <scope>NUCLEOTIDE SEQUENCE [LARGE SCALE GENOMIC DNA]</scope>
    <source>
        <strain evidence="4">HYR1</strain>
    </source>
</reference>
<dbReference type="PROSITE" id="PS50404">
    <property type="entry name" value="GST_NTER"/>
    <property type="match status" value="1"/>
</dbReference>
<dbReference type="InterPro" id="IPR004046">
    <property type="entry name" value="GST_C"/>
</dbReference>
<dbReference type="InterPro" id="IPR010987">
    <property type="entry name" value="Glutathione-S-Trfase_C-like"/>
</dbReference>
<reference evidence="3" key="3">
    <citation type="submission" date="2018-04" db="EMBL/GenBank/DDBJ databases">
        <authorList>
            <person name="Lee J.-S."/>
        </authorList>
    </citation>
    <scope>NUCLEOTIDE SEQUENCE</scope>
</reference>
<evidence type="ECO:0000313" key="3">
    <source>
        <dbReference type="EMBL" id="AYN44523.1"/>
    </source>
</evidence>
<keyword evidence="4" id="KW-0808">Transferase</keyword>
<dbReference type="InterPro" id="IPR050213">
    <property type="entry name" value="GST_superfamily"/>
</dbReference>
<dbReference type="EMBL" id="MH189355">
    <property type="protein sequence ID" value="AYN44523.1"/>
    <property type="molecule type" value="mRNA"/>
</dbReference>
<dbReference type="InterPro" id="IPR036249">
    <property type="entry name" value="Thioredoxin-like_sf"/>
</dbReference>
<name>A0A3M7P6C4_BRAPC</name>
<dbReference type="PANTHER" id="PTHR11571:SF150">
    <property type="entry name" value="GLUTATHIONE S-TRANSFERASE"/>
    <property type="match status" value="1"/>
</dbReference>
<dbReference type="AlphaFoldDB" id="A0A3M7P6C4"/>
<dbReference type="Proteomes" id="UP000276133">
    <property type="component" value="Unassembled WGS sequence"/>
</dbReference>
<evidence type="ECO:0000259" key="1">
    <source>
        <dbReference type="PROSITE" id="PS50404"/>
    </source>
</evidence>
<dbReference type="Gene3D" id="3.40.30.10">
    <property type="entry name" value="Glutaredoxin"/>
    <property type="match status" value="1"/>
</dbReference>
<evidence type="ECO:0000259" key="2">
    <source>
        <dbReference type="PROSITE" id="PS50405"/>
    </source>
</evidence>
<keyword evidence="5" id="KW-1185">Reference proteome</keyword>
<dbReference type="CDD" id="cd03039">
    <property type="entry name" value="GST_N_Sigma_like"/>
    <property type="match status" value="1"/>
</dbReference>
<dbReference type="PROSITE" id="PS50405">
    <property type="entry name" value="GST_CTER"/>
    <property type="match status" value="1"/>
</dbReference>
<sequence>MSENRFRLMYSEDRGKADLIKLLFAYSNQVYEDFKIKPAEWNYYKSYTPFEQLPVLIVDEKIQIAQATTIARFLAKKFNLQGSGDIESTLCDMIVEQIRECGDFAAQIIQEIDSNKKRLLSQRYLSEILPKTLSGFEKMLNLNGTNCIVGNQLTWADLALANSLAWLDEFSLQLLQNYPLVKKHNESIMRIPSVNGWFKSQKPLSVFKKA</sequence>
<organism evidence="4 5">
    <name type="scientific">Brachionus plicatilis</name>
    <name type="common">Marine rotifer</name>
    <name type="synonym">Brachionus muelleri</name>
    <dbReference type="NCBI Taxonomy" id="10195"/>
    <lineage>
        <taxon>Eukaryota</taxon>
        <taxon>Metazoa</taxon>
        <taxon>Spiralia</taxon>
        <taxon>Gnathifera</taxon>
        <taxon>Rotifera</taxon>
        <taxon>Eurotatoria</taxon>
        <taxon>Monogononta</taxon>
        <taxon>Pseudotrocha</taxon>
        <taxon>Ploima</taxon>
        <taxon>Brachionidae</taxon>
        <taxon>Brachionus</taxon>
    </lineage>
</organism>
<dbReference type="GO" id="GO:0004364">
    <property type="term" value="F:glutathione transferase activity"/>
    <property type="evidence" value="ECO:0007669"/>
    <property type="project" value="TreeGrafter"/>
</dbReference>
<dbReference type="CDD" id="cd03192">
    <property type="entry name" value="GST_C_Sigma_like"/>
    <property type="match status" value="1"/>
</dbReference>
<dbReference type="SUPFAM" id="SSF47616">
    <property type="entry name" value="GST C-terminal domain-like"/>
    <property type="match status" value="1"/>
</dbReference>
<dbReference type="SFLD" id="SFLDG00363">
    <property type="entry name" value="AMPS_(cytGST):_Alpha-__Mu-__Pi"/>
    <property type="match status" value="1"/>
</dbReference>
<dbReference type="STRING" id="10195.A0A3M7P6C4"/>
<feature type="domain" description="GST N-terminal" evidence="1">
    <location>
        <begin position="4"/>
        <end position="82"/>
    </location>
</feature>
<dbReference type="SFLD" id="SFLDS00019">
    <property type="entry name" value="Glutathione_Transferase_(cytos"/>
    <property type="match status" value="1"/>
</dbReference>
<dbReference type="GO" id="GO:0006749">
    <property type="term" value="P:glutathione metabolic process"/>
    <property type="evidence" value="ECO:0007669"/>
    <property type="project" value="TreeGrafter"/>
</dbReference>
<dbReference type="SUPFAM" id="SSF52833">
    <property type="entry name" value="Thioredoxin-like"/>
    <property type="match status" value="1"/>
</dbReference>
<dbReference type="InterPro" id="IPR040079">
    <property type="entry name" value="Glutathione_S-Trfase"/>
</dbReference>
<dbReference type="InterPro" id="IPR036282">
    <property type="entry name" value="Glutathione-S-Trfase_C_sf"/>
</dbReference>
<feature type="domain" description="GST C-terminal" evidence="2">
    <location>
        <begin position="84"/>
        <end position="210"/>
    </location>
</feature>
<evidence type="ECO:0000313" key="5">
    <source>
        <dbReference type="Proteomes" id="UP000276133"/>
    </source>
</evidence>
<dbReference type="Gene3D" id="1.20.1050.10">
    <property type="match status" value="1"/>
</dbReference>
<dbReference type="FunFam" id="1.20.1050.10:FF:000030">
    <property type="entry name" value="Glutathione S-transferase S1"/>
    <property type="match status" value="1"/>
</dbReference>
<reference evidence="3" key="1">
    <citation type="journal article" date="2018" name="Comp. Biochem. Physiol. Part D Genomics Proteomics">
        <title>Genome-wide identification of the entire 90 glutathione S-transferase (GST) subfamily genes in four rotifer Brachionus species and transcriptional modulation in response to endocrine disrupting chemicals.</title>
        <authorList>
            <person name="Park J.C."/>
            <person name="Kim D.H."/>
            <person name="Lee M.C."/>
            <person name="Han J."/>
            <person name="Kim H.J."/>
            <person name="Hagiwara A."/>
            <person name="Hwang U.K."/>
            <person name="Park H.G."/>
            <person name="Lee J.S."/>
        </authorList>
    </citation>
    <scope>NUCLEOTIDE SEQUENCE</scope>
</reference>
<gene>
    <name evidence="4" type="ORF">BpHYR1_036276</name>
</gene>
<accession>A0A3M7P6C4</accession>
<protein>
    <submittedName>
        <fullName evidence="3 4">Glutathione S-transferase</fullName>
    </submittedName>
</protein>
<evidence type="ECO:0000313" key="4">
    <source>
        <dbReference type="EMBL" id="RMZ94592.1"/>
    </source>
</evidence>
<dbReference type="PANTHER" id="PTHR11571">
    <property type="entry name" value="GLUTATHIONE S-TRANSFERASE"/>
    <property type="match status" value="1"/>
</dbReference>
<dbReference type="EMBL" id="REGN01012938">
    <property type="protein sequence ID" value="RMZ94592.1"/>
    <property type="molecule type" value="Genomic_DNA"/>
</dbReference>
<dbReference type="OrthoDB" id="414243at2759"/>
<dbReference type="Pfam" id="PF14497">
    <property type="entry name" value="GST_C_3"/>
    <property type="match status" value="1"/>
</dbReference>
<dbReference type="SFLD" id="SFLDG01205">
    <property type="entry name" value="AMPS.1"/>
    <property type="match status" value="1"/>
</dbReference>